<feature type="DNA-binding region" description="H-T-H motif" evidence="4">
    <location>
        <begin position="36"/>
        <end position="55"/>
    </location>
</feature>
<dbReference type="AlphaFoldDB" id="A0A505D1R0"/>
<gene>
    <name evidence="6" type="ORF">FGD71_031660</name>
</gene>
<feature type="domain" description="HTH tetR-type" evidence="5">
    <location>
        <begin position="14"/>
        <end position="73"/>
    </location>
</feature>
<evidence type="ECO:0000313" key="7">
    <source>
        <dbReference type="Proteomes" id="UP000317378"/>
    </source>
</evidence>
<dbReference type="Gene3D" id="1.10.357.10">
    <property type="entry name" value="Tetracycline Repressor, domain 2"/>
    <property type="match status" value="1"/>
</dbReference>
<sequence length="209" mass="22630">MATNSERLLRTDAARNAERILRSAREVFAESGPDAQLDEIAQHAGVGIRTLFRRFPNKAVLAKAALEQGISECIAPVIEQALLDDDPLLALNSVIDAAMSLAAREHNTLAAARNAGAVISDAIGPYYASLTLLTRRAQEAGRIRADLVPDDMPRIMAMLFSLLWTMDPASDGWRRYLSLILDGLSPAAATPLPESVPLRPSPRPGNWPI</sequence>
<comment type="caution">
    <text evidence="6">The sequence shown here is derived from an EMBL/GenBank/DDBJ whole genome shotgun (WGS) entry which is preliminary data.</text>
</comment>
<keyword evidence="3" id="KW-0804">Transcription</keyword>
<evidence type="ECO:0000313" key="6">
    <source>
        <dbReference type="EMBL" id="TPQ18343.1"/>
    </source>
</evidence>
<dbReference type="GO" id="GO:0003700">
    <property type="term" value="F:DNA-binding transcription factor activity"/>
    <property type="evidence" value="ECO:0007669"/>
    <property type="project" value="TreeGrafter"/>
</dbReference>
<evidence type="ECO:0000256" key="1">
    <source>
        <dbReference type="ARBA" id="ARBA00023015"/>
    </source>
</evidence>
<dbReference type="InterPro" id="IPR009057">
    <property type="entry name" value="Homeodomain-like_sf"/>
</dbReference>
<dbReference type="OrthoDB" id="3192968at2"/>
<protein>
    <submittedName>
        <fullName evidence="6">TetR/AcrR family transcriptional regulator</fullName>
    </submittedName>
</protein>
<keyword evidence="1" id="KW-0805">Transcription regulation</keyword>
<name>A0A505D1R0_9ACTN</name>
<dbReference type="Pfam" id="PF00440">
    <property type="entry name" value="TetR_N"/>
    <property type="match status" value="1"/>
</dbReference>
<dbReference type="InterPro" id="IPR050109">
    <property type="entry name" value="HTH-type_TetR-like_transc_reg"/>
</dbReference>
<reference evidence="6 7" key="1">
    <citation type="submission" date="2019-06" db="EMBL/GenBank/DDBJ databases">
        <title>Streptomyces sporangiiformans sp. nov., a novel actinomycete isolated from soil in Mount Song.</title>
        <authorList>
            <person name="Han L."/>
        </authorList>
    </citation>
    <scope>NUCLEOTIDE SEQUENCE [LARGE SCALE GENOMIC DNA]</scope>
    <source>
        <strain evidence="6 7">NEAU-SSA 1</strain>
    </source>
</reference>
<dbReference type="SUPFAM" id="SSF48498">
    <property type="entry name" value="Tetracyclin repressor-like, C-terminal domain"/>
    <property type="match status" value="1"/>
</dbReference>
<keyword evidence="7" id="KW-1185">Reference proteome</keyword>
<dbReference type="Proteomes" id="UP000317378">
    <property type="component" value="Unassembled WGS sequence"/>
</dbReference>
<evidence type="ECO:0000256" key="2">
    <source>
        <dbReference type="ARBA" id="ARBA00023125"/>
    </source>
</evidence>
<dbReference type="PRINTS" id="PR00455">
    <property type="entry name" value="HTHTETR"/>
</dbReference>
<proteinExistence type="predicted"/>
<dbReference type="InterPro" id="IPR036271">
    <property type="entry name" value="Tet_transcr_reg_TetR-rel_C_sf"/>
</dbReference>
<accession>A0A505D1R0</accession>
<dbReference type="SUPFAM" id="SSF46689">
    <property type="entry name" value="Homeodomain-like"/>
    <property type="match status" value="1"/>
</dbReference>
<dbReference type="PANTHER" id="PTHR30055">
    <property type="entry name" value="HTH-TYPE TRANSCRIPTIONAL REGULATOR RUTR"/>
    <property type="match status" value="1"/>
</dbReference>
<keyword evidence="2 4" id="KW-0238">DNA-binding</keyword>
<dbReference type="InterPro" id="IPR001647">
    <property type="entry name" value="HTH_TetR"/>
</dbReference>
<organism evidence="6 7">
    <name type="scientific">Streptomyces sporangiiformans</name>
    <dbReference type="NCBI Taxonomy" id="2315329"/>
    <lineage>
        <taxon>Bacteria</taxon>
        <taxon>Bacillati</taxon>
        <taxon>Actinomycetota</taxon>
        <taxon>Actinomycetes</taxon>
        <taxon>Kitasatosporales</taxon>
        <taxon>Streptomycetaceae</taxon>
        <taxon>Streptomyces</taxon>
    </lineage>
</organism>
<dbReference type="RefSeq" id="WP_119103985.1">
    <property type="nucleotide sequence ID" value="NZ_QXMJ01000177.1"/>
</dbReference>
<evidence type="ECO:0000256" key="4">
    <source>
        <dbReference type="PROSITE-ProRule" id="PRU00335"/>
    </source>
</evidence>
<evidence type="ECO:0000256" key="3">
    <source>
        <dbReference type="ARBA" id="ARBA00023163"/>
    </source>
</evidence>
<dbReference type="EMBL" id="VCHX02000177">
    <property type="protein sequence ID" value="TPQ18343.1"/>
    <property type="molecule type" value="Genomic_DNA"/>
</dbReference>
<evidence type="ECO:0000259" key="5">
    <source>
        <dbReference type="PROSITE" id="PS50977"/>
    </source>
</evidence>
<dbReference type="PROSITE" id="PS50977">
    <property type="entry name" value="HTH_TETR_2"/>
    <property type="match status" value="1"/>
</dbReference>
<dbReference type="PANTHER" id="PTHR30055:SF234">
    <property type="entry name" value="HTH-TYPE TRANSCRIPTIONAL REGULATOR BETI"/>
    <property type="match status" value="1"/>
</dbReference>
<dbReference type="GO" id="GO:0000976">
    <property type="term" value="F:transcription cis-regulatory region binding"/>
    <property type="evidence" value="ECO:0007669"/>
    <property type="project" value="TreeGrafter"/>
</dbReference>